<dbReference type="AlphaFoldDB" id="A0A7J6QCE6"/>
<evidence type="ECO:0000256" key="1">
    <source>
        <dbReference type="SAM" id="MobiDB-lite"/>
    </source>
</evidence>
<evidence type="ECO:0000313" key="2">
    <source>
        <dbReference type="EMBL" id="KAF4706035.1"/>
    </source>
</evidence>
<reference evidence="2 3" key="1">
    <citation type="submission" date="2020-04" db="EMBL/GenBank/DDBJ databases">
        <title>Perkinsus olseni comparative genomics.</title>
        <authorList>
            <person name="Bogema D.R."/>
        </authorList>
    </citation>
    <scope>NUCLEOTIDE SEQUENCE [LARGE SCALE GENOMIC DNA]</scope>
    <source>
        <strain evidence="2 3">ATCC PRA-207</strain>
    </source>
</reference>
<feature type="region of interest" description="Disordered" evidence="1">
    <location>
        <begin position="1"/>
        <end position="128"/>
    </location>
</feature>
<keyword evidence="3" id="KW-1185">Reference proteome</keyword>
<feature type="compositionally biased region" description="Basic and acidic residues" evidence="1">
    <location>
        <begin position="110"/>
        <end position="128"/>
    </location>
</feature>
<evidence type="ECO:0000313" key="3">
    <source>
        <dbReference type="Proteomes" id="UP000553632"/>
    </source>
</evidence>
<name>A0A7J6QCE6_PEROL</name>
<proteinExistence type="predicted"/>
<gene>
    <name evidence="2" type="ORF">FOZ63_021019</name>
</gene>
<comment type="caution">
    <text evidence="2">The sequence shown here is derived from an EMBL/GenBank/DDBJ whole genome shotgun (WGS) entry which is preliminary data.</text>
</comment>
<feature type="non-terminal residue" evidence="2">
    <location>
        <position position="128"/>
    </location>
</feature>
<dbReference type="EMBL" id="JABANO010033894">
    <property type="protein sequence ID" value="KAF4706035.1"/>
    <property type="molecule type" value="Genomic_DNA"/>
</dbReference>
<organism evidence="2 3">
    <name type="scientific">Perkinsus olseni</name>
    <name type="common">Perkinsus atlanticus</name>
    <dbReference type="NCBI Taxonomy" id="32597"/>
    <lineage>
        <taxon>Eukaryota</taxon>
        <taxon>Sar</taxon>
        <taxon>Alveolata</taxon>
        <taxon>Perkinsozoa</taxon>
        <taxon>Perkinsea</taxon>
        <taxon>Perkinsida</taxon>
        <taxon>Perkinsidae</taxon>
        <taxon>Perkinsus</taxon>
    </lineage>
</organism>
<protein>
    <submittedName>
        <fullName evidence="2">Uncharacterized protein</fullName>
    </submittedName>
</protein>
<feature type="compositionally biased region" description="Polar residues" evidence="1">
    <location>
        <begin position="36"/>
        <end position="51"/>
    </location>
</feature>
<sequence>MGKTAGKSSPKKPRREEATADTESNSATKAEPATLDESTSQAAATGDSTETPAVHEEASKEAVGGGDDEPDVGVSPDGQPAENAGPEDGSQAAQSKPEVDSMVKALGANEDEKKGEKRPRDEPVEQDG</sequence>
<accession>A0A7J6QCE6</accession>
<dbReference type="Proteomes" id="UP000553632">
    <property type="component" value="Unassembled WGS sequence"/>
</dbReference>